<gene>
    <name evidence="1" type="ORF">NITHO_4890001</name>
</gene>
<organism evidence="1 2">
    <name type="scientific">Nitrolancea hollandica Lb</name>
    <dbReference type="NCBI Taxonomy" id="1129897"/>
    <lineage>
        <taxon>Bacteria</taxon>
        <taxon>Pseudomonadati</taxon>
        <taxon>Thermomicrobiota</taxon>
        <taxon>Thermomicrobia</taxon>
        <taxon>Sphaerobacterales</taxon>
        <taxon>Sphaerobacterineae</taxon>
        <taxon>Sphaerobacteraceae</taxon>
        <taxon>Nitrolancea</taxon>
    </lineage>
</organism>
<name>I4EL10_9BACT</name>
<proteinExistence type="predicted"/>
<protein>
    <submittedName>
        <fullName evidence="1">Uncharacterized protein</fullName>
    </submittedName>
</protein>
<dbReference type="Proteomes" id="UP000004221">
    <property type="component" value="Unassembled WGS sequence"/>
</dbReference>
<dbReference type="EMBL" id="CAGS01000433">
    <property type="protein sequence ID" value="CCF85372.1"/>
    <property type="molecule type" value="Genomic_DNA"/>
</dbReference>
<dbReference type="AlphaFoldDB" id="I4EL10"/>
<evidence type="ECO:0000313" key="2">
    <source>
        <dbReference type="Proteomes" id="UP000004221"/>
    </source>
</evidence>
<comment type="caution">
    <text evidence="1">The sequence shown here is derived from an EMBL/GenBank/DDBJ whole genome shotgun (WGS) entry which is preliminary data.</text>
</comment>
<accession>I4EL10</accession>
<evidence type="ECO:0000313" key="1">
    <source>
        <dbReference type="EMBL" id="CCF85372.1"/>
    </source>
</evidence>
<dbReference type="RefSeq" id="WP_008480228.1">
    <property type="nucleotide sequence ID" value="NZ_CAGS01000433.1"/>
</dbReference>
<keyword evidence="2" id="KW-1185">Reference proteome</keyword>
<reference evidence="1 2" key="1">
    <citation type="journal article" date="2012" name="ISME J.">
        <title>Nitrification expanded: discovery, physiology and genomics of a nitrite-oxidizing bacterium from the phylum Chloroflexi.</title>
        <authorList>
            <person name="Sorokin D.Y."/>
            <person name="Lucker S."/>
            <person name="Vejmelkova D."/>
            <person name="Kostrikina N.A."/>
            <person name="Kleerebezem R."/>
            <person name="Rijpstra W.I."/>
            <person name="Damste J.S."/>
            <person name="Le Paslier D."/>
            <person name="Muyzer G."/>
            <person name="Wagner M."/>
            <person name="van Loosdrecht M.C."/>
            <person name="Daims H."/>
        </authorList>
    </citation>
    <scope>NUCLEOTIDE SEQUENCE [LARGE SCALE GENOMIC DNA]</scope>
    <source>
        <strain evidence="2">none</strain>
    </source>
</reference>
<sequence length="63" mass="6962">MEARDAHDNLFFTLLNLGAQVEAHEDGVTLLIPALEVDELFNTPLQAYRKAVKLLEGDGHADD</sequence>